<proteinExistence type="predicted"/>
<dbReference type="EC" id="2.1.1.-" evidence="3"/>
<name>A0ABV7LSB2_9GAMM</name>
<dbReference type="InterPro" id="IPR041698">
    <property type="entry name" value="Methyltransf_25"/>
</dbReference>
<dbReference type="Pfam" id="PF13649">
    <property type="entry name" value="Methyltransf_25"/>
    <property type="match status" value="1"/>
</dbReference>
<dbReference type="RefSeq" id="WP_386775551.1">
    <property type="nucleotide sequence ID" value="NZ_JBHRUG010000029.1"/>
</dbReference>
<dbReference type="InterPro" id="IPR029063">
    <property type="entry name" value="SAM-dependent_MTases_sf"/>
</dbReference>
<evidence type="ECO:0000256" key="1">
    <source>
        <dbReference type="ARBA" id="ARBA00022679"/>
    </source>
</evidence>
<comment type="caution">
    <text evidence="3">The sequence shown here is derived from an EMBL/GenBank/DDBJ whole genome shotgun (WGS) entry which is preliminary data.</text>
</comment>
<dbReference type="PANTHER" id="PTHR44068:SF1">
    <property type="entry name" value="HYPOTHETICAL LOC100005854"/>
    <property type="match status" value="1"/>
</dbReference>
<dbReference type="Proteomes" id="UP001595579">
    <property type="component" value="Unassembled WGS sequence"/>
</dbReference>
<dbReference type="CDD" id="cd02440">
    <property type="entry name" value="AdoMet_MTases"/>
    <property type="match status" value="1"/>
</dbReference>
<protein>
    <submittedName>
        <fullName evidence="3">Class I SAM-dependent methyltransferase</fullName>
        <ecNumber evidence="3">2.1.1.-</ecNumber>
    </submittedName>
</protein>
<sequence length="191" mass="20519">MSIMQSILLRTFGRPRGVLGRLGGAMMARMNEDCGTWVIDLLEVAANDRVLEIGFGPGVVIQHLSNRVSTGHVAGIDPSHEMVEQAGARNAAAIHSGRVELRHGSVENLPFEDGSFDKVLAINSMQVWADAEAGLREVRRVLRSGGSIALGFTPYSGQSPASLPETLMAAGFTKAHVREKDKNFCVLAIKP</sequence>
<keyword evidence="3" id="KW-0489">Methyltransferase</keyword>
<feature type="domain" description="Methyltransferase" evidence="2">
    <location>
        <begin position="50"/>
        <end position="146"/>
    </location>
</feature>
<dbReference type="EMBL" id="JBHRUG010000029">
    <property type="protein sequence ID" value="MFC3285019.1"/>
    <property type="molecule type" value="Genomic_DNA"/>
</dbReference>
<reference evidence="4" key="1">
    <citation type="journal article" date="2019" name="Int. J. Syst. Evol. Microbiol.">
        <title>The Global Catalogue of Microorganisms (GCM) 10K type strain sequencing project: providing services to taxonomists for standard genome sequencing and annotation.</title>
        <authorList>
            <consortium name="The Broad Institute Genomics Platform"/>
            <consortium name="The Broad Institute Genome Sequencing Center for Infectious Disease"/>
            <person name="Wu L."/>
            <person name="Ma J."/>
        </authorList>
    </citation>
    <scope>NUCLEOTIDE SEQUENCE [LARGE SCALE GENOMIC DNA]</scope>
    <source>
        <strain evidence="4">CECT 7698</strain>
    </source>
</reference>
<dbReference type="InterPro" id="IPR050447">
    <property type="entry name" value="Erg6_SMT_methyltransf"/>
</dbReference>
<dbReference type="GO" id="GO:0032259">
    <property type="term" value="P:methylation"/>
    <property type="evidence" value="ECO:0007669"/>
    <property type="project" value="UniProtKB-KW"/>
</dbReference>
<dbReference type="PANTHER" id="PTHR44068">
    <property type="entry name" value="ZGC:194242"/>
    <property type="match status" value="1"/>
</dbReference>
<dbReference type="Gene3D" id="3.40.50.150">
    <property type="entry name" value="Vaccinia Virus protein VP39"/>
    <property type="match status" value="1"/>
</dbReference>
<evidence type="ECO:0000313" key="3">
    <source>
        <dbReference type="EMBL" id="MFC3285019.1"/>
    </source>
</evidence>
<evidence type="ECO:0000313" key="4">
    <source>
        <dbReference type="Proteomes" id="UP001595579"/>
    </source>
</evidence>
<keyword evidence="4" id="KW-1185">Reference proteome</keyword>
<accession>A0ABV7LSB2</accession>
<keyword evidence="1 3" id="KW-0808">Transferase</keyword>
<dbReference type="SUPFAM" id="SSF53335">
    <property type="entry name" value="S-adenosyl-L-methionine-dependent methyltransferases"/>
    <property type="match status" value="1"/>
</dbReference>
<organism evidence="3 4">
    <name type="scientific">Litchfieldella rifensis</name>
    <dbReference type="NCBI Taxonomy" id="762643"/>
    <lineage>
        <taxon>Bacteria</taxon>
        <taxon>Pseudomonadati</taxon>
        <taxon>Pseudomonadota</taxon>
        <taxon>Gammaproteobacteria</taxon>
        <taxon>Oceanospirillales</taxon>
        <taxon>Halomonadaceae</taxon>
        <taxon>Litchfieldella</taxon>
    </lineage>
</organism>
<gene>
    <name evidence="3" type="ORF">ACFOEV_15565</name>
</gene>
<evidence type="ECO:0000259" key="2">
    <source>
        <dbReference type="Pfam" id="PF13649"/>
    </source>
</evidence>
<dbReference type="GO" id="GO:0008168">
    <property type="term" value="F:methyltransferase activity"/>
    <property type="evidence" value="ECO:0007669"/>
    <property type="project" value="UniProtKB-KW"/>
</dbReference>